<dbReference type="Proteomes" id="UP000260721">
    <property type="component" value="Unassembled WGS sequence"/>
</dbReference>
<feature type="domain" description="CsbD-like" evidence="3">
    <location>
        <begin position="5"/>
        <end position="52"/>
    </location>
</feature>
<dbReference type="Proteomes" id="UP000540014">
    <property type="component" value="Unassembled WGS sequence"/>
</dbReference>
<evidence type="ECO:0000313" key="4">
    <source>
        <dbReference type="EMBL" id="MDB7983193.1"/>
    </source>
</evidence>
<dbReference type="EMBL" id="JABAFR010000048">
    <property type="protein sequence ID" value="NME45514.1"/>
    <property type="molecule type" value="Genomic_DNA"/>
</dbReference>
<dbReference type="Gene3D" id="1.10.1470.10">
    <property type="entry name" value="YjbJ"/>
    <property type="match status" value="1"/>
</dbReference>
<feature type="compositionally biased region" description="Basic and acidic residues" evidence="2">
    <location>
        <begin position="1"/>
        <end position="11"/>
    </location>
</feature>
<evidence type="ECO:0000313" key="5">
    <source>
        <dbReference type="EMBL" id="NME45514.1"/>
    </source>
</evidence>
<protein>
    <submittedName>
        <fullName evidence="6">CsbD family protein</fullName>
    </submittedName>
</protein>
<sequence length="68" mass="7053">MSDKGFTDKVKGKVKKTVGDATGDNSVKAEGVLDQVVGKAKEVASDIKDAAQEVAEKAKDAVNSDSDK</sequence>
<dbReference type="EMBL" id="QUSK01000043">
    <property type="protein sequence ID" value="RGD72783.1"/>
    <property type="molecule type" value="Genomic_DNA"/>
</dbReference>
<evidence type="ECO:0000313" key="7">
    <source>
        <dbReference type="Proteomes" id="UP000260721"/>
    </source>
</evidence>
<dbReference type="Proteomes" id="UP001212981">
    <property type="component" value="Unassembled WGS sequence"/>
</dbReference>
<accession>A0A3E3DU93</accession>
<evidence type="ECO:0000313" key="6">
    <source>
        <dbReference type="EMBL" id="RGD72783.1"/>
    </source>
</evidence>
<name>A0A3E3DU93_9FIRM</name>
<dbReference type="SUPFAM" id="SSF69047">
    <property type="entry name" value="Hypothetical protein YjbJ"/>
    <property type="match status" value="1"/>
</dbReference>
<dbReference type="RefSeq" id="WP_117447312.1">
    <property type="nucleotide sequence ID" value="NZ_JABAFR010000048.1"/>
</dbReference>
<proteinExistence type="inferred from homology"/>
<evidence type="ECO:0000256" key="1">
    <source>
        <dbReference type="ARBA" id="ARBA00009129"/>
    </source>
</evidence>
<reference evidence="5 8" key="2">
    <citation type="submission" date="2020-04" db="EMBL/GenBank/DDBJ databases">
        <authorList>
            <person name="Hitch T.C.A."/>
            <person name="Wylensek D."/>
            <person name="Clavel T."/>
        </authorList>
    </citation>
    <scope>NUCLEOTIDE SEQUENCE [LARGE SCALE GENOMIC DNA]</scope>
    <source>
        <strain evidence="5 8">BSM-383-APC-22F</strain>
    </source>
</reference>
<dbReference type="AlphaFoldDB" id="A0A3E3DU93"/>
<evidence type="ECO:0000256" key="2">
    <source>
        <dbReference type="SAM" id="MobiDB-lite"/>
    </source>
</evidence>
<feature type="region of interest" description="Disordered" evidence="2">
    <location>
        <begin position="1"/>
        <end position="25"/>
    </location>
</feature>
<evidence type="ECO:0000259" key="3">
    <source>
        <dbReference type="Pfam" id="PF05532"/>
    </source>
</evidence>
<organism evidence="6 7">
    <name type="scientific">Faecalicoccus pleomorphus</name>
    <dbReference type="NCBI Taxonomy" id="1323"/>
    <lineage>
        <taxon>Bacteria</taxon>
        <taxon>Bacillati</taxon>
        <taxon>Bacillota</taxon>
        <taxon>Erysipelotrichia</taxon>
        <taxon>Erysipelotrichales</taxon>
        <taxon>Erysipelotrichaceae</taxon>
        <taxon>Faecalicoccus</taxon>
    </lineage>
</organism>
<comment type="caution">
    <text evidence="6">The sequence shown here is derived from an EMBL/GenBank/DDBJ whole genome shotgun (WGS) entry which is preliminary data.</text>
</comment>
<evidence type="ECO:0000313" key="8">
    <source>
        <dbReference type="Proteomes" id="UP000540014"/>
    </source>
</evidence>
<dbReference type="InterPro" id="IPR036629">
    <property type="entry name" value="YjbJ_sf"/>
</dbReference>
<dbReference type="EMBL" id="JAQLXO010000025">
    <property type="protein sequence ID" value="MDB7983193.1"/>
    <property type="molecule type" value="Genomic_DNA"/>
</dbReference>
<comment type="similarity">
    <text evidence="1">Belongs to the UPF0337 (CsbD) family.</text>
</comment>
<reference evidence="6 7" key="1">
    <citation type="submission" date="2018-08" db="EMBL/GenBank/DDBJ databases">
        <title>A genome reference for cultivated species of the human gut microbiota.</title>
        <authorList>
            <person name="Zou Y."/>
            <person name="Xue W."/>
            <person name="Luo G."/>
        </authorList>
    </citation>
    <scope>NUCLEOTIDE SEQUENCE [LARGE SCALE GENOMIC DNA]</scope>
    <source>
        <strain evidence="6 7">TF08-11</strain>
    </source>
</reference>
<dbReference type="InterPro" id="IPR008462">
    <property type="entry name" value="CsbD"/>
</dbReference>
<reference evidence="4" key="3">
    <citation type="submission" date="2023-01" db="EMBL/GenBank/DDBJ databases">
        <title>Human gut microbiome strain richness.</title>
        <authorList>
            <person name="Chen-Liaw A."/>
        </authorList>
    </citation>
    <scope>NUCLEOTIDE SEQUENCE</scope>
    <source>
        <strain evidence="4">D8_m1001271B151109d0_201107</strain>
    </source>
</reference>
<gene>
    <name evidence="6" type="ORF">DXC78_12425</name>
    <name evidence="5" type="ORF">HF861_11650</name>
    <name evidence="4" type="ORF">PND82_10230</name>
</gene>
<dbReference type="Pfam" id="PF05532">
    <property type="entry name" value="CsbD"/>
    <property type="match status" value="1"/>
</dbReference>